<proteinExistence type="predicted"/>
<organism evidence="1 2">
    <name type="scientific">Rubroshorea leprosula</name>
    <dbReference type="NCBI Taxonomy" id="152421"/>
    <lineage>
        <taxon>Eukaryota</taxon>
        <taxon>Viridiplantae</taxon>
        <taxon>Streptophyta</taxon>
        <taxon>Embryophyta</taxon>
        <taxon>Tracheophyta</taxon>
        <taxon>Spermatophyta</taxon>
        <taxon>Magnoliopsida</taxon>
        <taxon>eudicotyledons</taxon>
        <taxon>Gunneridae</taxon>
        <taxon>Pentapetalae</taxon>
        <taxon>rosids</taxon>
        <taxon>malvids</taxon>
        <taxon>Malvales</taxon>
        <taxon>Dipterocarpaceae</taxon>
        <taxon>Rubroshorea</taxon>
    </lineage>
</organism>
<sequence>MGSFYMVINSGHDWNGKENFIVFGVEHAYLELTELL</sequence>
<accession>A0AAV5JKV0</accession>
<evidence type="ECO:0000313" key="1">
    <source>
        <dbReference type="EMBL" id="GKV11415.1"/>
    </source>
</evidence>
<protein>
    <submittedName>
        <fullName evidence="1">Uncharacterized protein</fullName>
    </submittedName>
</protein>
<comment type="caution">
    <text evidence="1">The sequence shown here is derived from an EMBL/GenBank/DDBJ whole genome shotgun (WGS) entry which is preliminary data.</text>
</comment>
<dbReference type="Proteomes" id="UP001054252">
    <property type="component" value="Unassembled WGS sequence"/>
</dbReference>
<keyword evidence="2" id="KW-1185">Reference proteome</keyword>
<reference evidence="1 2" key="1">
    <citation type="journal article" date="2021" name="Commun. Biol.">
        <title>The genome of Shorea leprosula (Dipterocarpaceae) highlights the ecological relevance of drought in aseasonal tropical rainforests.</title>
        <authorList>
            <person name="Ng K.K.S."/>
            <person name="Kobayashi M.J."/>
            <person name="Fawcett J.A."/>
            <person name="Hatakeyama M."/>
            <person name="Paape T."/>
            <person name="Ng C.H."/>
            <person name="Ang C.C."/>
            <person name="Tnah L.H."/>
            <person name="Lee C.T."/>
            <person name="Nishiyama T."/>
            <person name="Sese J."/>
            <person name="O'Brien M.J."/>
            <person name="Copetti D."/>
            <person name="Mohd Noor M.I."/>
            <person name="Ong R.C."/>
            <person name="Putra M."/>
            <person name="Sireger I.Z."/>
            <person name="Indrioko S."/>
            <person name="Kosugi Y."/>
            <person name="Izuno A."/>
            <person name="Isagi Y."/>
            <person name="Lee S.L."/>
            <person name="Shimizu K.K."/>
        </authorList>
    </citation>
    <scope>NUCLEOTIDE SEQUENCE [LARGE SCALE GENOMIC DNA]</scope>
    <source>
        <strain evidence="1">214</strain>
    </source>
</reference>
<evidence type="ECO:0000313" key="2">
    <source>
        <dbReference type="Proteomes" id="UP001054252"/>
    </source>
</evidence>
<gene>
    <name evidence="1" type="ORF">SLEP1_g22676</name>
</gene>
<dbReference type="EMBL" id="BPVZ01000034">
    <property type="protein sequence ID" value="GKV11415.1"/>
    <property type="molecule type" value="Genomic_DNA"/>
</dbReference>
<name>A0AAV5JKV0_9ROSI</name>
<dbReference type="AlphaFoldDB" id="A0AAV5JKV0"/>